<dbReference type="InterPro" id="IPR018376">
    <property type="entry name" value="Enoyl-CoA_hyd/isom_CS"/>
</dbReference>
<dbReference type="SUPFAM" id="SSF52096">
    <property type="entry name" value="ClpP/crotonase"/>
    <property type="match status" value="1"/>
</dbReference>
<comment type="similarity">
    <text evidence="2 7">Belongs to the enoyl-CoA hydratase/isomerase family.</text>
</comment>
<evidence type="ECO:0000256" key="5">
    <source>
        <dbReference type="ARBA" id="ARBA00023709"/>
    </source>
</evidence>
<comment type="caution">
    <text evidence="8">The sequence shown here is derived from an EMBL/GenBank/DDBJ whole genome shotgun (WGS) entry which is preliminary data.</text>
</comment>
<dbReference type="Gene3D" id="1.10.12.10">
    <property type="entry name" value="Lyase 2-enoyl-coa Hydratase, Chain A, domain 2"/>
    <property type="match status" value="1"/>
</dbReference>
<evidence type="ECO:0000313" key="9">
    <source>
        <dbReference type="Proteomes" id="UP000225108"/>
    </source>
</evidence>
<evidence type="ECO:0000256" key="2">
    <source>
        <dbReference type="ARBA" id="ARBA00005254"/>
    </source>
</evidence>
<dbReference type="CDD" id="cd06558">
    <property type="entry name" value="crotonase-like"/>
    <property type="match status" value="1"/>
</dbReference>
<reference evidence="8 9" key="1">
    <citation type="submission" date="2017-10" db="EMBL/GenBank/DDBJ databases">
        <title>The draft genome sequence of Williamsia sp. BULT 1.1 isolated from the semi-arid grassland soils from South Africa.</title>
        <authorList>
            <person name="Kabwe M.H."/>
            <person name="Govender N."/>
            <person name="Mutseka Lunga P."/>
            <person name="Vikram S."/>
            <person name="Makhalanyane T.P."/>
        </authorList>
    </citation>
    <scope>NUCLEOTIDE SEQUENCE [LARGE SCALE GENOMIC DNA]</scope>
    <source>
        <strain evidence="8 9">BULT 1.1</strain>
    </source>
</reference>
<dbReference type="GO" id="GO:0006635">
    <property type="term" value="P:fatty acid beta-oxidation"/>
    <property type="evidence" value="ECO:0007669"/>
    <property type="project" value="TreeGrafter"/>
</dbReference>
<accession>A0A2G3PK17</accession>
<keyword evidence="3" id="KW-0276">Fatty acid metabolism</keyword>
<dbReference type="Gene3D" id="3.90.226.10">
    <property type="entry name" value="2-enoyl-CoA Hydratase, Chain A, domain 1"/>
    <property type="match status" value="1"/>
</dbReference>
<gene>
    <name evidence="8" type="ORF">CSW57_21360</name>
</gene>
<dbReference type="AlphaFoldDB" id="A0A2G3PK17"/>
<dbReference type="RefSeq" id="WP_099384693.1">
    <property type="nucleotide sequence ID" value="NZ_PEBD01000010.1"/>
</dbReference>
<evidence type="ECO:0000256" key="1">
    <source>
        <dbReference type="ARBA" id="ARBA00002994"/>
    </source>
</evidence>
<dbReference type="InterPro" id="IPR029045">
    <property type="entry name" value="ClpP/crotonase-like_dom_sf"/>
</dbReference>
<dbReference type="PROSITE" id="PS00166">
    <property type="entry name" value="ENOYL_COA_HYDRATASE"/>
    <property type="match status" value="1"/>
</dbReference>
<comment type="catalytic activity">
    <reaction evidence="6">
        <text>a 4-saturated-(3S)-3-hydroxyacyl-CoA = a (3E)-enoyl-CoA + H2O</text>
        <dbReference type="Rhea" id="RHEA:20724"/>
        <dbReference type="ChEBI" id="CHEBI:15377"/>
        <dbReference type="ChEBI" id="CHEBI:58521"/>
        <dbReference type="ChEBI" id="CHEBI:137480"/>
        <dbReference type="EC" id="4.2.1.17"/>
    </reaction>
</comment>
<protein>
    <submittedName>
        <fullName evidence="8">Enoyl-CoA hydratase</fullName>
        <ecNumber evidence="8">4.2.1.17</ecNumber>
    </submittedName>
</protein>
<dbReference type="Proteomes" id="UP000225108">
    <property type="component" value="Unassembled WGS sequence"/>
</dbReference>
<dbReference type="NCBIfam" id="NF006699">
    <property type="entry name" value="PRK09245.1"/>
    <property type="match status" value="1"/>
</dbReference>
<dbReference type="GO" id="GO:0018812">
    <property type="term" value="F:3-hydroxyacyl-CoA dehydratase activity"/>
    <property type="evidence" value="ECO:0007669"/>
    <property type="project" value="RHEA"/>
</dbReference>
<sequence length="269" mass="28655">MSTADDVVLADISDHIATWTLNMPDTRNPISHDAVVARLTTLVHNANNDPDIRVAILTGAGPAFSAGGDVTAMANRTGMFEGKPHEMFSAYRRGIQHLARTVYGCHVPIIAAINGPAIGAGCDLALMCDLRIASSTAFFAESFVKLGIIPGDGGAWLLPRAIGPARAAEMAFTGDRIDTDTAMRWGLVSRVVAPGDLMGEAIGLAKKIAANPPVSVRLTKRLLRESGRQDFDSFLELSAAMQAMSHHSDDHREALSAFMERRDGVYTGG</sequence>
<dbReference type="InterPro" id="IPR001753">
    <property type="entry name" value="Enoyl-CoA_hydra/iso"/>
</dbReference>
<keyword evidence="4 8" id="KW-0456">Lyase</keyword>
<dbReference type="PANTHER" id="PTHR11941:SF133">
    <property type="entry name" value="1,2-EPOXYPHENYLACETYL-COA ISOMERASE"/>
    <property type="match status" value="1"/>
</dbReference>
<keyword evidence="3" id="KW-0443">Lipid metabolism</keyword>
<dbReference type="EC" id="4.2.1.17" evidence="8"/>
<evidence type="ECO:0000256" key="7">
    <source>
        <dbReference type="RuleBase" id="RU003707"/>
    </source>
</evidence>
<evidence type="ECO:0000256" key="3">
    <source>
        <dbReference type="ARBA" id="ARBA00022832"/>
    </source>
</evidence>
<evidence type="ECO:0000256" key="6">
    <source>
        <dbReference type="ARBA" id="ARBA00023717"/>
    </source>
</evidence>
<evidence type="ECO:0000256" key="4">
    <source>
        <dbReference type="ARBA" id="ARBA00023239"/>
    </source>
</evidence>
<name>A0A2G3PK17_WILMA</name>
<dbReference type="InterPro" id="IPR014748">
    <property type="entry name" value="Enoyl-CoA_hydra_C"/>
</dbReference>
<dbReference type="PANTHER" id="PTHR11941">
    <property type="entry name" value="ENOYL-COA HYDRATASE-RELATED"/>
    <property type="match status" value="1"/>
</dbReference>
<proteinExistence type="inferred from homology"/>
<dbReference type="Pfam" id="PF00378">
    <property type="entry name" value="ECH_1"/>
    <property type="match status" value="1"/>
</dbReference>
<comment type="function">
    <text evidence="1">Could possibly oxidize fatty acids using specific components.</text>
</comment>
<dbReference type="EMBL" id="PEBD01000010">
    <property type="protein sequence ID" value="PHV66168.1"/>
    <property type="molecule type" value="Genomic_DNA"/>
</dbReference>
<organism evidence="8 9">
    <name type="scientific">Williamsia marianensis</name>
    <dbReference type="NCBI Taxonomy" id="85044"/>
    <lineage>
        <taxon>Bacteria</taxon>
        <taxon>Bacillati</taxon>
        <taxon>Actinomycetota</taxon>
        <taxon>Actinomycetes</taxon>
        <taxon>Mycobacteriales</taxon>
        <taxon>Nocardiaceae</taxon>
        <taxon>Williamsia</taxon>
    </lineage>
</organism>
<evidence type="ECO:0000313" key="8">
    <source>
        <dbReference type="EMBL" id="PHV66168.1"/>
    </source>
</evidence>
<comment type="catalytic activity">
    <reaction evidence="5">
        <text>a (3S)-3-hydroxyacyl-CoA = a (2E)-enoyl-CoA + H2O</text>
        <dbReference type="Rhea" id="RHEA:16105"/>
        <dbReference type="ChEBI" id="CHEBI:15377"/>
        <dbReference type="ChEBI" id="CHEBI:57318"/>
        <dbReference type="ChEBI" id="CHEBI:58856"/>
        <dbReference type="EC" id="4.2.1.17"/>
    </reaction>
</comment>